<gene>
    <name evidence="1" type="ORF">EUB48_05150</name>
</gene>
<evidence type="ECO:0000313" key="2">
    <source>
        <dbReference type="Proteomes" id="UP000316798"/>
    </source>
</evidence>
<dbReference type="KEGG" id="rhf:EUB48_05150"/>
<dbReference type="Proteomes" id="UP000316798">
    <property type="component" value="Chromosome"/>
</dbReference>
<dbReference type="AlphaFoldDB" id="A0A515D8M5"/>
<sequence length="316" mass="34371">MHLLIPFAASSSPACQQALESLKLPHLEKLLGRLTLTHTDTADASSLTPPHERAHARALGLVAPDGCVPWAARQAAQAGLIQQTPSGADWAWITPCHWHVHADYIVMGNPQAQGLEAPQSQTLLAAMRPFFEEDGITLHYAAPTQWLARGEVFRDLATASLDRVAGRDIDAWRPKTAQAAALRRLQNEMQMLLYTHPLNDERAAHSLAPVNSFWVSGTGTLPAGWSEPAPSDLVMPQALREAALAGDWAVWVAAWQQLDATECAALLRALDAGHSVQLTLCGERSALTFEASRTGLLKRLMSQFGRQPLSSLRDKL</sequence>
<name>A0A515D8M5_9BURK</name>
<dbReference type="RefSeq" id="WP_142817915.1">
    <property type="nucleotide sequence ID" value="NZ_CP035503.1"/>
</dbReference>
<proteinExistence type="predicted"/>
<evidence type="ECO:0000313" key="1">
    <source>
        <dbReference type="EMBL" id="QDL36753.1"/>
    </source>
</evidence>
<reference evidence="1 2" key="1">
    <citation type="submission" date="2019-01" db="EMBL/GenBank/DDBJ databases">
        <title>Genomic insights into a novel species Rhodoferax sp.</title>
        <authorList>
            <person name="Jin L."/>
        </authorList>
    </citation>
    <scope>NUCLEOTIDE SEQUENCE [LARGE SCALE GENOMIC DNA]</scope>
    <source>
        <strain evidence="1 2">CHu59-6-5</strain>
    </source>
</reference>
<accession>A0A515D8M5</accession>
<dbReference type="EMBL" id="CP035503">
    <property type="protein sequence ID" value="QDL36753.1"/>
    <property type="molecule type" value="Genomic_DNA"/>
</dbReference>
<dbReference type="OrthoDB" id="5295974at2"/>
<protein>
    <submittedName>
        <fullName evidence="1">Phosphoglycerate mutase</fullName>
    </submittedName>
</protein>
<organism evidence="1 2">
    <name type="scientific">Rhodoferax sediminis</name>
    <dbReference type="NCBI Taxonomy" id="2509614"/>
    <lineage>
        <taxon>Bacteria</taxon>
        <taxon>Pseudomonadati</taxon>
        <taxon>Pseudomonadota</taxon>
        <taxon>Betaproteobacteria</taxon>
        <taxon>Burkholderiales</taxon>
        <taxon>Comamonadaceae</taxon>
        <taxon>Rhodoferax</taxon>
    </lineage>
</organism>
<keyword evidence="2" id="KW-1185">Reference proteome</keyword>